<evidence type="ECO:0000256" key="3">
    <source>
        <dbReference type="ARBA" id="ARBA00023159"/>
    </source>
</evidence>
<dbReference type="InterPro" id="IPR002178">
    <property type="entry name" value="PTS_EIIA_type-2_dom"/>
</dbReference>
<dbReference type="InterPro" id="IPR007737">
    <property type="entry name" value="Mga_HTH"/>
</dbReference>
<dbReference type="PROSITE" id="PS51372">
    <property type="entry name" value="PRD_2"/>
    <property type="match status" value="2"/>
</dbReference>
<dbReference type="InterPro" id="IPR036388">
    <property type="entry name" value="WH-like_DNA-bd_sf"/>
</dbReference>
<dbReference type="SUPFAM" id="SSF63520">
    <property type="entry name" value="PTS-regulatory domain, PRD"/>
    <property type="match status" value="2"/>
</dbReference>
<dbReference type="InterPro" id="IPR036390">
    <property type="entry name" value="WH_DNA-bd_sf"/>
</dbReference>
<evidence type="ECO:0000256" key="1">
    <source>
        <dbReference type="ARBA" id="ARBA00022737"/>
    </source>
</evidence>
<dbReference type="InterPro" id="IPR011608">
    <property type="entry name" value="PRD"/>
</dbReference>
<dbReference type="InterPro" id="IPR036634">
    <property type="entry name" value="PRD_sf"/>
</dbReference>
<keyword evidence="2" id="KW-0805">Transcription regulation</keyword>
<feature type="domain" description="PTS EIIA type-2" evidence="5">
    <location>
        <begin position="491"/>
        <end position="629"/>
    </location>
</feature>
<reference evidence="7 8" key="1">
    <citation type="submission" date="2023-07" db="EMBL/GenBank/DDBJ databases">
        <title>Genomic Encyclopedia of Type Strains, Phase IV (KMG-IV): sequencing the most valuable type-strain genomes for metagenomic binning, comparative biology and taxonomic classification.</title>
        <authorList>
            <person name="Goeker M."/>
        </authorList>
    </citation>
    <scope>NUCLEOTIDE SEQUENCE [LARGE SCALE GENOMIC DNA]</scope>
    <source>
        <strain evidence="7 8">DSM 16784</strain>
    </source>
</reference>
<dbReference type="Gene3D" id="1.10.10.10">
    <property type="entry name" value="Winged helix-like DNA-binding domain superfamily/Winged helix DNA-binding domain"/>
    <property type="match status" value="1"/>
</dbReference>
<keyword evidence="4" id="KW-0804">Transcription</keyword>
<dbReference type="InterPro" id="IPR013196">
    <property type="entry name" value="HTH_11"/>
</dbReference>
<keyword evidence="8" id="KW-1185">Reference proteome</keyword>
<keyword evidence="3" id="KW-0010">Activator</keyword>
<protein>
    <submittedName>
        <fullName evidence="7">Transcriptional antiterminator</fullName>
    </submittedName>
</protein>
<name>A0ABU0E000_9FIRM</name>
<dbReference type="PANTHER" id="PTHR30185">
    <property type="entry name" value="CRYPTIC BETA-GLUCOSIDE BGL OPERON ANTITERMINATOR"/>
    <property type="match status" value="1"/>
</dbReference>
<sequence>MKELSLRQYLIIKTLKENGKPMSSNSLCTLLNISPRTLRYEIKTINTMSNDRIISSSRDGYQVEQNESAEDLFQNFKINDYLNITKAVSLALLIHDTVSVYDMADEYYVSESTIFNIIKQLNDKFESSGLKIQKRGDRINIIGTENAKRKMLAHFFFSEVDNLANHLENFDNFFTDFTLSDINNLVNQSLQEIDVNMDTIYFKNIVISLSVALQRIVNGNTNKLNEKTDYDTDSNEYKFLKLFSTKVEQEFNIAVNESDFTSMLTFIIGSFRNNLPDNNEKIINDEEFKDKVKTILNNTFCHYGLDIEYQDFFDSFVLHIHYLLLRSKHQAFFKNDTTLSLKHSHPYIYDISVYLTYLIEKEFDTSINNDEIGLIAIYLGTIINNNMVYTKAKVICICPKYNEIRKLLVNQLKENFSNQLEVIKLVESYSEITNEDQYDFIITVVKSEFILSNAIYVSPLLTAREIHSIDNKLVESLKQKKSKKVKEQLMNYFDQDLFFVNHGLTDGKEILDFLNDKMMGLNYVPDTYLNSVLKREELASSAFFNNFAIPHALNVQANETKIAYYYSSKPIDWFGEKLHLVLLLSLKEYDENFSKIYNLLFDILMDHEMLQNLVSNNTFDEFLDYISTNI</sequence>
<dbReference type="RefSeq" id="WP_307405926.1">
    <property type="nucleotide sequence ID" value="NZ_JAUSUR010000001.1"/>
</dbReference>
<dbReference type="SUPFAM" id="SSF55804">
    <property type="entry name" value="Phoshotransferase/anion transport protein"/>
    <property type="match status" value="1"/>
</dbReference>
<dbReference type="EMBL" id="JAUSUR010000001">
    <property type="protein sequence ID" value="MDQ0360217.1"/>
    <property type="molecule type" value="Genomic_DNA"/>
</dbReference>
<evidence type="ECO:0000313" key="7">
    <source>
        <dbReference type="EMBL" id="MDQ0360217.1"/>
    </source>
</evidence>
<accession>A0ABU0E000</accession>
<dbReference type="PROSITE" id="PS51094">
    <property type="entry name" value="PTS_EIIA_TYPE_2"/>
    <property type="match status" value="1"/>
</dbReference>
<evidence type="ECO:0000259" key="6">
    <source>
        <dbReference type="PROSITE" id="PS51372"/>
    </source>
</evidence>
<evidence type="ECO:0000256" key="4">
    <source>
        <dbReference type="ARBA" id="ARBA00023163"/>
    </source>
</evidence>
<organism evidence="7 8">
    <name type="scientific">Breznakia pachnodae</name>
    <dbReference type="NCBI Taxonomy" id="265178"/>
    <lineage>
        <taxon>Bacteria</taxon>
        <taxon>Bacillati</taxon>
        <taxon>Bacillota</taxon>
        <taxon>Erysipelotrichia</taxon>
        <taxon>Erysipelotrichales</taxon>
        <taxon>Erysipelotrichaceae</taxon>
        <taxon>Breznakia</taxon>
    </lineage>
</organism>
<gene>
    <name evidence="7" type="ORF">J2S15_000948</name>
</gene>
<proteinExistence type="predicted"/>
<feature type="domain" description="PRD" evidence="6">
    <location>
        <begin position="173"/>
        <end position="277"/>
    </location>
</feature>
<dbReference type="Gene3D" id="1.10.1790.10">
    <property type="entry name" value="PRD domain"/>
    <property type="match status" value="2"/>
</dbReference>
<feature type="domain" description="PRD" evidence="6">
    <location>
        <begin position="283"/>
        <end position="389"/>
    </location>
</feature>
<dbReference type="Pfam" id="PF05043">
    <property type="entry name" value="Mga"/>
    <property type="match status" value="1"/>
</dbReference>
<dbReference type="PANTHER" id="PTHR30185:SF12">
    <property type="entry name" value="TRANSCRIPTIONAL REGULATOR MANR"/>
    <property type="match status" value="1"/>
</dbReference>
<dbReference type="Pfam" id="PF00874">
    <property type="entry name" value="PRD"/>
    <property type="match status" value="2"/>
</dbReference>
<evidence type="ECO:0000259" key="5">
    <source>
        <dbReference type="PROSITE" id="PS51094"/>
    </source>
</evidence>
<dbReference type="Pfam" id="PF08279">
    <property type="entry name" value="HTH_11"/>
    <property type="match status" value="1"/>
</dbReference>
<dbReference type="Pfam" id="PF00359">
    <property type="entry name" value="PTS_EIIA_2"/>
    <property type="match status" value="1"/>
</dbReference>
<dbReference type="InterPro" id="IPR050661">
    <property type="entry name" value="BglG_antiterminators"/>
</dbReference>
<dbReference type="InterPro" id="IPR016152">
    <property type="entry name" value="PTrfase/Anion_transptr"/>
</dbReference>
<dbReference type="SUPFAM" id="SSF46785">
    <property type="entry name" value="Winged helix' DNA-binding domain"/>
    <property type="match status" value="1"/>
</dbReference>
<dbReference type="Proteomes" id="UP001230220">
    <property type="component" value="Unassembled WGS sequence"/>
</dbReference>
<evidence type="ECO:0000256" key="2">
    <source>
        <dbReference type="ARBA" id="ARBA00023015"/>
    </source>
</evidence>
<comment type="caution">
    <text evidence="7">The sequence shown here is derived from an EMBL/GenBank/DDBJ whole genome shotgun (WGS) entry which is preliminary data.</text>
</comment>
<keyword evidence="1" id="KW-0677">Repeat</keyword>
<evidence type="ECO:0000313" key="8">
    <source>
        <dbReference type="Proteomes" id="UP001230220"/>
    </source>
</evidence>
<dbReference type="Gene3D" id="3.40.930.10">
    <property type="entry name" value="Mannitol-specific EII, Chain A"/>
    <property type="match status" value="1"/>
</dbReference>